<dbReference type="GO" id="GO:0016055">
    <property type="term" value="P:Wnt signaling pathway"/>
    <property type="evidence" value="ECO:0007669"/>
    <property type="project" value="InterPro"/>
</dbReference>
<reference evidence="7" key="1">
    <citation type="journal article" date="2023" name="Science">
        <title>Genome structures resolve the early diversification of teleost fishes.</title>
        <authorList>
            <person name="Parey E."/>
            <person name="Louis A."/>
            <person name="Montfort J."/>
            <person name="Bouchez O."/>
            <person name="Roques C."/>
            <person name="Iampietro C."/>
            <person name="Lluch J."/>
            <person name="Castinel A."/>
            <person name="Donnadieu C."/>
            <person name="Desvignes T."/>
            <person name="Floi Bucao C."/>
            <person name="Jouanno E."/>
            <person name="Wen M."/>
            <person name="Mejri S."/>
            <person name="Dirks R."/>
            <person name="Jansen H."/>
            <person name="Henkel C."/>
            <person name="Chen W.J."/>
            <person name="Zahm M."/>
            <person name="Cabau C."/>
            <person name="Klopp C."/>
            <person name="Thompson A.W."/>
            <person name="Robinson-Rechavi M."/>
            <person name="Braasch I."/>
            <person name="Lecointre G."/>
            <person name="Bobe J."/>
            <person name="Postlethwait J.H."/>
            <person name="Berthelot C."/>
            <person name="Roest Crollius H."/>
            <person name="Guiguen Y."/>
        </authorList>
    </citation>
    <scope>NUCLEOTIDE SEQUENCE</scope>
    <source>
        <strain evidence="7">NC1722</strain>
    </source>
</reference>
<comment type="subcellular location">
    <subcellularLocation>
        <location evidence="5">Secreted</location>
    </subcellularLocation>
</comment>
<keyword evidence="3 5" id="KW-0732">Signal</keyword>
<keyword evidence="8" id="KW-1185">Reference proteome</keyword>
<feature type="region of interest" description="Disordered" evidence="6">
    <location>
        <begin position="125"/>
        <end position="251"/>
    </location>
</feature>
<feature type="signal peptide" evidence="5">
    <location>
        <begin position="1"/>
        <end position="23"/>
    </location>
</feature>
<keyword evidence="2 5" id="KW-0964">Secreted</keyword>
<feature type="region of interest" description="Disordered" evidence="6">
    <location>
        <begin position="271"/>
        <end position="294"/>
    </location>
</feature>
<dbReference type="AlphaFoldDB" id="A0AAD7RMV3"/>
<evidence type="ECO:0000256" key="2">
    <source>
        <dbReference type="ARBA" id="ARBA00022525"/>
    </source>
</evidence>
<feature type="compositionally biased region" description="Basic and acidic residues" evidence="6">
    <location>
        <begin position="166"/>
        <end position="180"/>
    </location>
</feature>
<evidence type="ECO:0000256" key="3">
    <source>
        <dbReference type="ARBA" id="ARBA00022729"/>
    </source>
</evidence>
<dbReference type="GO" id="GO:0007411">
    <property type="term" value="P:axon guidance"/>
    <property type="evidence" value="ECO:0007669"/>
    <property type="project" value="UniProtKB-UniRule"/>
</dbReference>
<proteinExistence type="inferred from homology"/>
<dbReference type="GO" id="GO:0021516">
    <property type="term" value="P:dorsal spinal cord development"/>
    <property type="evidence" value="ECO:0007669"/>
    <property type="project" value="UniProtKB-UniRule"/>
</dbReference>
<dbReference type="Pfam" id="PF15550">
    <property type="entry name" value="Draxin"/>
    <property type="match status" value="1"/>
</dbReference>
<dbReference type="EMBL" id="JAINUG010000215">
    <property type="protein sequence ID" value="KAJ8387196.1"/>
    <property type="molecule type" value="Genomic_DNA"/>
</dbReference>
<feature type="compositionally biased region" description="Basic residues" evidence="6">
    <location>
        <begin position="140"/>
        <end position="165"/>
    </location>
</feature>
<comment type="caution">
    <text evidence="7">The sequence shown here is derived from an EMBL/GenBank/DDBJ whole genome shotgun (WGS) entry which is preliminary data.</text>
</comment>
<evidence type="ECO:0000256" key="1">
    <source>
        <dbReference type="ARBA" id="ARBA00022473"/>
    </source>
</evidence>
<evidence type="ECO:0000256" key="5">
    <source>
        <dbReference type="HAMAP-Rule" id="MF_03060"/>
    </source>
</evidence>
<dbReference type="InterPro" id="IPR029094">
    <property type="entry name" value="Draxin"/>
</dbReference>
<dbReference type="PANTHER" id="PTHR28610">
    <property type="entry name" value="DRAXIN"/>
    <property type="match status" value="1"/>
</dbReference>
<dbReference type="HAMAP" id="MF_03060">
    <property type="entry name" value="Draxin"/>
    <property type="match status" value="1"/>
</dbReference>
<keyword evidence="1 5" id="KW-0217">Developmental protein</keyword>
<comment type="similarity">
    <text evidence="5">Belongs to the draxin family.</text>
</comment>
<name>A0AAD7RMV3_9TELE</name>
<evidence type="ECO:0000256" key="4">
    <source>
        <dbReference type="ARBA" id="ARBA00023180"/>
    </source>
</evidence>
<evidence type="ECO:0000313" key="7">
    <source>
        <dbReference type="EMBL" id="KAJ8387196.1"/>
    </source>
</evidence>
<dbReference type="GO" id="GO:0021528">
    <property type="term" value="P:commissural neuron differentiation in spinal cord"/>
    <property type="evidence" value="ECO:0007669"/>
    <property type="project" value="UniProtKB-UniRule"/>
</dbReference>
<sequence length="379" mass="41712" precursor="true">MSAFSWCLCPAILLVTLASISHSAEPGSRNSKKGLAHSSLDEANALQGVEPWGQRSGHHRRHGGRKDKASAGLLSRRPVQPMGRPEDDGEGLEGLSPVRLEMGPGERRGMAAGRESGFLGFGIPFHEQDNHAPGSERSMKGRRHGHQSEHRKHGGHRDKARHVKGRPLEPELDSVPKEAELIEDQPPSKPSLERTALPTATPTPTAAVVSSSISTVTTVTSEDPPALPSASTKPSTKPQRPHHGRGKAQGEVMPTLDMTLFDWTDYEDMKPVDTWPSSRKKDKRRSKNLSSGNMTVDTETLEPCDHHLDCLPGSCCDLRQHECKAHNRGLNNKCYDDCMCEEGFRCYAKFHRNRRVTRRKGRCVEPESANGDQGAFITI</sequence>
<feature type="compositionally biased region" description="Polar residues" evidence="6">
    <location>
        <begin position="229"/>
        <end position="238"/>
    </location>
</feature>
<keyword evidence="4" id="KW-0325">Glycoprotein</keyword>
<feature type="compositionally biased region" description="Basic residues" evidence="6">
    <location>
        <begin position="278"/>
        <end position="287"/>
    </location>
</feature>
<feature type="chain" id="PRO_5041757111" description="Draxin" evidence="5">
    <location>
        <begin position="24"/>
        <end position="379"/>
    </location>
</feature>
<dbReference type="GO" id="GO:0005576">
    <property type="term" value="C:extracellular region"/>
    <property type="evidence" value="ECO:0007669"/>
    <property type="project" value="UniProtKB-SubCell"/>
</dbReference>
<gene>
    <name evidence="5" type="primary">DRAXIN</name>
    <name evidence="7" type="ORF">AAFF_G00159150</name>
</gene>
<feature type="compositionally biased region" description="Basic residues" evidence="6">
    <location>
        <begin position="56"/>
        <end position="65"/>
    </location>
</feature>
<comment type="function">
    <text evidence="5">Chemorepulsive axon guidance protein required for the development of spinal cord and forebrain commissures. Acts as a chemorepulsive guidance protein for commissural axons during development. Able to inhibit or repel neurite outgrowth from dorsal spinal cord.</text>
</comment>
<feature type="region of interest" description="Disordered" evidence="6">
    <location>
        <begin position="48"/>
        <end position="104"/>
    </location>
</feature>
<dbReference type="Proteomes" id="UP001221898">
    <property type="component" value="Unassembled WGS sequence"/>
</dbReference>
<evidence type="ECO:0000313" key="8">
    <source>
        <dbReference type="Proteomes" id="UP001221898"/>
    </source>
</evidence>
<evidence type="ECO:0000256" key="6">
    <source>
        <dbReference type="SAM" id="MobiDB-lite"/>
    </source>
</evidence>
<protein>
    <recommendedName>
        <fullName evidence="5">Draxin</fullName>
    </recommendedName>
    <alternativeName>
        <fullName evidence="5">Dorsal inhibitory axon guidance protein</fullName>
    </alternativeName>
    <alternativeName>
        <fullName evidence="5">Dorsal repulsive axon guidance protein</fullName>
    </alternativeName>
</protein>
<organism evidence="7 8">
    <name type="scientific">Aldrovandia affinis</name>
    <dbReference type="NCBI Taxonomy" id="143900"/>
    <lineage>
        <taxon>Eukaryota</taxon>
        <taxon>Metazoa</taxon>
        <taxon>Chordata</taxon>
        <taxon>Craniata</taxon>
        <taxon>Vertebrata</taxon>
        <taxon>Euteleostomi</taxon>
        <taxon>Actinopterygii</taxon>
        <taxon>Neopterygii</taxon>
        <taxon>Teleostei</taxon>
        <taxon>Notacanthiformes</taxon>
        <taxon>Halosauridae</taxon>
        <taxon>Aldrovandia</taxon>
    </lineage>
</organism>
<feature type="compositionally biased region" description="Low complexity" evidence="6">
    <location>
        <begin position="195"/>
        <end position="221"/>
    </location>
</feature>
<dbReference type="PANTHER" id="PTHR28610:SF1">
    <property type="entry name" value="DRAXIN"/>
    <property type="match status" value="1"/>
</dbReference>
<dbReference type="GO" id="GO:0030900">
    <property type="term" value="P:forebrain development"/>
    <property type="evidence" value="ECO:0007669"/>
    <property type="project" value="UniProtKB-UniRule"/>
</dbReference>
<accession>A0AAD7RMV3</accession>